<dbReference type="OrthoDB" id="3649942at2759"/>
<gene>
    <name evidence="2" type="ORF">SEPMUDRAFT_119198</name>
</gene>
<dbReference type="HOGENOM" id="CLU_1628106_0_0_1"/>
<dbReference type="EMBL" id="KB456267">
    <property type="protein sequence ID" value="EMF10667.1"/>
    <property type="molecule type" value="Genomic_DNA"/>
</dbReference>
<feature type="compositionally biased region" description="Acidic residues" evidence="1">
    <location>
        <begin position="78"/>
        <end position="87"/>
    </location>
</feature>
<dbReference type="RefSeq" id="XP_016758788.1">
    <property type="nucleotide sequence ID" value="XM_016901487.1"/>
</dbReference>
<feature type="compositionally biased region" description="Basic residues" evidence="1">
    <location>
        <begin position="129"/>
        <end position="142"/>
    </location>
</feature>
<dbReference type="GeneID" id="27898624"/>
<reference evidence="2 3" key="1">
    <citation type="journal article" date="2012" name="PLoS Pathog.">
        <title>Diverse lifestyles and strategies of plant pathogenesis encoded in the genomes of eighteen Dothideomycetes fungi.</title>
        <authorList>
            <person name="Ohm R.A."/>
            <person name="Feau N."/>
            <person name="Henrissat B."/>
            <person name="Schoch C.L."/>
            <person name="Horwitz B.A."/>
            <person name="Barry K.W."/>
            <person name="Condon B.J."/>
            <person name="Copeland A.C."/>
            <person name="Dhillon B."/>
            <person name="Glaser F."/>
            <person name="Hesse C.N."/>
            <person name="Kosti I."/>
            <person name="LaButti K."/>
            <person name="Lindquist E.A."/>
            <person name="Lucas S."/>
            <person name="Salamov A.A."/>
            <person name="Bradshaw R.E."/>
            <person name="Ciuffetti L."/>
            <person name="Hamelin R.C."/>
            <person name="Kema G.H.J."/>
            <person name="Lawrence C."/>
            <person name="Scott J.A."/>
            <person name="Spatafora J.W."/>
            <person name="Turgeon B.G."/>
            <person name="de Wit P.J.G.M."/>
            <person name="Zhong S."/>
            <person name="Goodwin S.B."/>
            <person name="Grigoriev I.V."/>
        </authorList>
    </citation>
    <scope>NUCLEOTIDE SEQUENCE [LARGE SCALE GENOMIC DNA]</scope>
    <source>
        <strain evidence="2 3">SO2202</strain>
    </source>
</reference>
<feature type="compositionally biased region" description="Acidic residues" evidence="1">
    <location>
        <begin position="154"/>
        <end position="163"/>
    </location>
</feature>
<name>N1QFY0_SPHMS</name>
<organism evidence="2 3">
    <name type="scientific">Sphaerulina musiva (strain SO2202)</name>
    <name type="common">Poplar stem canker fungus</name>
    <name type="synonym">Septoria musiva</name>
    <dbReference type="NCBI Taxonomy" id="692275"/>
    <lineage>
        <taxon>Eukaryota</taxon>
        <taxon>Fungi</taxon>
        <taxon>Dikarya</taxon>
        <taxon>Ascomycota</taxon>
        <taxon>Pezizomycotina</taxon>
        <taxon>Dothideomycetes</taxon>
        <taxon>Dothideomycetidae</taxon>
        <taxon>Mycosphaerellales</taxon>
        <taxon>Mycosphaerellaceae</taxon>
        <taxon>Sphaerulina</taxon>
    </lineage>
</organism>
<keyword evidence="3" id="KW-1185">Reference proteome</keyword>
<proteinExistence type="predicted"/>
<protein>
    <submittedName>
        <fullName evidence="2">Uncharacterized protein</fullName>
    </submittedName>
</protein>
<evidence type="ECO:0000313" key="3">
    <source>
        <dbReference type="Proteomes" id="UP000016931"/>
    </source>
</evidence>
<feature type="compositionally biased region" description="Low complexity" evidence="1">
    <location>
        <begin position="114"/>
        <end position="124"/>
    </location>
</feature>
<dbReference type="Proteomes" id="UP000016931">
    <property type="component" value="Unassembled WGS sequence"/>
</dbReference>
<sequence>MAGEKLQGPFSFKVAKKILSQGDLDRLACAFLAMDNIHQFNANKAALEFGGSKPDSFKRQIWVITKKIKKEMEKGDAGADDGDDEDAAGVGVGVGDDEAVDATPKSGGKKRKAAAAADVAAAAATSQGHAKKKVKNGPAKKAKVVDERVVVPGGEDDDENDFL</sequence>
<dbReference type="AlphaFoldDB" id="N1QFY0"/>
<accession>N1QFY0</accession>
<evidence type="ECO:0000256" key="1">
    <source>
        <dbReference type="SAM" id="MobiDB-lite"/>
    </source>
</evidence>
<dbReference type="eggNOG" id="ENOG502TADU">
    <property type="taxonomic scope" value="Eukaryota"/>
</dbReference>
<evidence type="ECO:0000313" key="2">
    <source>
        <dbReference type="EMBL" id="EMF10667.1"/>
    </source>
</evidence>
<feature type="region of interest" description="Disordered" evidence="1">
    <location>
        <begin position="72"/>
        <end position="163"/>
    </location>
</feature>